<keyword evidence="3" id="KW-1185">Reference proteome</keyword>
<evidence type="ECO:0000313" key="3">
    <source>
        <dbReference type="Proteomes" id="UP000278422"/>
    </source>
</evidence>
<dbReference type="Gene3D" id="3.10.180.10">
    <property type="entry name" value="2,3-Dihydroxybiphenyl 1,2-Dioxygenase, domain 1"/>
    <property type="match status" value="2"/>
</dbReference>
<feature type="domain" description="VOC" evidence="1">
    <location>
        <begin position="10"/>
        <end position="119"/>
    </location>
</feature>
<dbReference type="InterPro" id="IPR041581">
    <property type="entry name" value="Glyoxalase_6"/>
</dbReference>
<comment type="caution">
    <text evidence="2">The sequence shown here is derived from an EMBL/GenBank/DDBJ whole genome shotgun (WGS) entry which is preliminary data.</text>
</comment>
<sequence>MPALVAEPGMPVWIDLATTDLGKAKHFYAELFDWEFETLCDGYTVARKQGMPVAGIGQVAEDNTSIWGLMLYTPDIEDAYARAVEIGATSVLPPRDVGRRGRMAVLVDPSGATVGLKDPEAAENFFAAGEPGTPVWHELLVGEKYDETLAFYHAFAGWDIRKRNASERLRYATGEIDGSPLCGMWDTSELDENPSMWTLYLGVADVDRAAKRVHKLGGKVVRQPSTTELGRLATIVDPGGALLNICEVAEPEPETGHEPDILAAEELRRAGLS</sequence>
<evidence type="ECO:0000259" key="1">
    <source>
        <dbReference type="PROSITE" id="PS51819"/>
    </source>
</evidence>
<organism evidence="2 3">
    <name type="scientific">Corynebacterium bovis</name>
    <dbReference type="NCBI Taxonomy" id="36808"/>
    <lineage>
        <taxon>Bacteria</taxon>
        <taxon>Bacillati</taxon>
        <taxon>Actinomycetota</taxon>
        <taxon>Actinomycetes</taxon>
        <taxon>Mycobacteriales</taxon>
        <taxon>Corynebacteriaceae</taxon>
        <taxon>Corynebacterium</taxon>
    </lineage>
</organism>
<dbReference type="EMBL" id="PQNQ01000025">
    <property type="protein sequence ID" value="RRQ03041.1"/>
    <property type="molecule type" value="Genomic_DNA"/>
</dbReference>
<dbReference type="SMR" id="A0A3R8R4H2"/>
<proteinExistence type="predicted"/>
<name>A0A3R8R4H2_9CORY</name>
<dbReference type="PANTHER" id="PTHR33993:SF14">
    <property type="entry name" value="GB|AAF24581.1"/>
    <property type="match status" value="1"/>
</dbReference>
<dbReference type="InterPro" id="IPR052164">
    <property type="entry name" value="Anthracycline_SecMetBiosynth"/>
</dbReference>
<dbReference type="InterPro" id="IPR037523">
    <property type="entry name" value="VOC_core"/>
</dbReference>
<feature type="domain" description="VOC" evidence="1">
    <location>
        <begin position="134"/>
        <end position="248"/>
    </location>
</feature>
<dbReference type="RefSeq" id="WP_125175428.1">
    <property type="nucleotide sequence ID" value="NZ_JBHYBM010000236.1"/>
</dbReference>
<dbReference type="SUPFAM" id="SSF54593">
    <property type="entry name" value="Glyoxalase/Bleomycin resistance protein/Dihydroxybiphenyl dioxygenase"/>
    <property type="match status" value="2"/>
</dbReference>
<dbReference type="InterPro" id="IPR029068">
    <property type="entry name" value="Glyas_Bleomycin-R_OHBP_Dase"/>
</dbReference>
<reference evidence="2 3" key="1">
    <citation type="submission" date="2018-01" db="EMBL/GenBank/DDBJ databases">
        <title>Twenty Corynebacterium bovis Genomes.</title>
        <authorList>
            <person name="Gulvik C.A."/>
        </authorList>
    </citation>
    <scope>NUCLEOTIDE SEQUENCE [LARGE SCALE GENOMIC DNA]</scope>
    <source>
        <strain evidence="2 3">16-2004</strain>
    </source>
</reference>
<dbReference type="Pfam" id="PF00903">
    <property type="entry name" value="Glyoxalase"/>
    <property type="match status" value="1"/>
</dbReference>
<dbReference type="InterPro" id="IPR004360">
    <property type="entry name" value="Glyas_Fos-R_dOase_dom"/>
</dbReference>
<dbReference type="PROSITE" id="PS51819">
    <property type="entry name" value="VOC"/>
    <property type="match status" value="2"/>
</dbReference>
<evidence type="ECO:0000313" key="2">
    <source>
        <dbReference type="EMBL" id="RRQ03041.1"/>
    </source>
</evidence>
<dbReference type="Proteomes" id="UP000278422">
    <property type="component" value="Unassembled WGS sequence"/>
</dbReference>
<dbReference type="PANTHER" id="PTHR33993">
    <property type="entry name" value="GLYOXALASE-RELATED"/>
    <property type="match status" value="1"/>
</dbReference>
<accession>A0A3R8R4H2</accession>
<dbReference type="AlphaFoldDB" id="A0A3R8R4H2"/>
<gene>
    <name evidence="2" type="ORF">CXF42_08350</name>
</gene>
<protein>
    <submittedName>
        <fullName evidence="2">Glyoxalase</fullName>
    </submittedName>
</protein>
<dbReference type="Pfam" id="PF18029">
    <property type="entry name" value="Glyoxalase_6"/>
    <property type="match status" value="1"/>
</dbReference>
<dbReference type="CDD" id="cd07247">
    <property type="entry name" value="SgaA_N_like"/>
    <property type="match status" value="1"/>
</dbReference>